<dbReference type="PANTHER" id="PTHR10457">
    <property type="entry name" value="MEVALONATE KINASE/GALACTOKINASE"/>
    <property type="match status" value="1"/>
</dbReference>
<dbReference type="InterPro" id="IPR013750">
    <property type="entry name" value="GHMP_kinase_C_dom"/>
</dbReference>
<dbReference type="InterPro" id="IPR014721">
    <property type="entry name" value="Ribsml_uS5_D2-typ_fold_subgr"/>
</dbReference>
<accession>A0A562SH69</accession>
<dbReference type="InterPro" id="IPR020568">
    <property type="entry name" value="Ribosomal_Su5_D2-typ_SF"/>
</dbReference>
<evidence type="ECO:0000256" key="4">
    <source>
        <dbReference type="ARBA" id="ARBA00022723"/>
    </source>
</evidence>
<dbReference type="GO" id="GO:0046872">
    <property type="term" value="F:metal ion binding"/>
    <property type="evidence" value="ECO:0007669"/>
    <property type="project" value="UniProtKB-KW"/>
</dbReference>
<feature type="domain" description="GHMP kinase C-terminal" evidence="13">
    <location>
        <begin position="284"/>
        <end position="359"/>
    </location>
</feature>
<dbReference type="InterPro" id="IPR019539">
    <property type="entry name" value="GalKase_N"/>
</dbReference>
<dbReference type="Pfam" id="PF10509">
    <property type="entry name" value="GalKase_gal_bdg"/>
    <property type="match status" value="1"/>
</dbReference>
<dbReference type="SUPFAM" id="SSF54211">
    <property type="entry name" value="Ribosomal protein S5 domain 2-like"/>
    <property type="match status" value="1"/>
</dbReference>
<keyword evidence="5" id="KW-0547">Nucleotide-binding</keyword>
<comment type="caution">
    <text evidence="15">The sequence shown here is derived from an EMBL/GenBank/DDBJ whole genome shotgun (WGS) entry which is preliminary data.</text>
</comment>
<proteinExistence type="inferred from homology"/>
<dbReference type="PRINTS" id="PR00959">
    <property type="entry name" value="MEVGALKINASE"/>
</dbReference>
<dbReference type="Gene3D" id="3.30.70.890">
    <property type="entry name" value="GHMP kinase, C-terminal domain"/>
    <property type="match status" value="1"/>
</dbReference>
<evidence type="ECO:0000313" key="15">
    <source>
        <dbReference type="EMBL" id="TWI80609.1"/>
    </source>
</evidence>
<feature type="domain" description="GHMP kinase N-terminal" evidence="12">
    <location>
        <begin position="91"/>
        <end position="179"/>
    </location>
</feature>
<dbReference type="SUPFAM" id="SSF55060">
    <property type="entry name" value="GHMP Kinase, C-terminal domain"/>
    <property type="match status" value="1"/>
</dbReference>
<dbReference type="GO" id="GO:0004335">
    <property type="term" value="F:galactokinase activity"/>
    <property type="evidence" value="ECO:0007669"/>
    <property type="project" value="UniProtKB-UniRule"/>
</dbReference>
<reference evidence="15 16" key="1">
    <citation type="journal article" date="2015" name="Stand. Genomic Sci.">
        <title>Genomic Encyclopedia of Bacterial and Archaeal Type Strains, Phase III: the genomes of soil and plant-associated and newly described type strains.</title>
        <authorList>
            <person name="Whitman W.B."/>
            <person name="Woyke T."/>
            <person name="Klenk H.P."/>
            <person name="Zhou Y."/>
            <person name="Lilburn T.G."/>
            <person name="Beck B.J."/>
            <person name="De Vos P."/>
            <person name="Vandamme P."/>
            <person name="Eisen J.A."/>
            <person name="Garrity G."/>
            <person name="Hugenholtz P."/>
            <person name="Kyrpides N.C."/>
        </authorList>
    </citation>
    <scope>NUCLEOTIDE SEQUENCE [LARGE SCALE GENOMIC DNA]</scope>
    <source>
        <strain evidence="15 16">CGMCC 1.7271</strain>
    </source>
</reference>
<dbReference type="Pfam" id="PF08544">
    <property type="entry name" value="GHMP_kinases_C"/>
    <property type="match status" value="1"/>
</dbReference>
<dbReference type="Proteomes" id="UP000316167">
    <property type="component" value="Unassembled WGS sequence"/>
</dbReference>
<gene>
    <name evidence="15" type="ORF">IQ13_3288</name>
</gene>
<dbReference type="PRINTS" id="PR00473">
    <property type="entry name" value="GALCTOKINASE"/>
</dbReference>
<evidence type="ECO:0000256" key="2">
    <source>
        <dbReference type="ARBA" id="ARBA00022490"/>
    </source>
</evidence>
<dbReference type="NCBIfam" id="TIGR00131">
    <property type="entry name" value="gal_kin"/>
    <property type="match status" value="1"/>
</dbReference>
<dbReference type="PIRSF" id="PIRSF000530">
    <property type="entry name" value="Galactokinase"/>
    <property type="match status" value="1"/>
</dbReference>
<dbReference type="GO" id="GO:0005829">
    <property type="term" value="C:cytosol"/>
    <property type="evidence" value="ECO:0007669"/>
    <property type="project" value="TreeGrafter"/>
</dbReference>
<dbReference type="FunFam" id="3.30.70.890:FF:000001">
    <property type="entry name" value="Galactokinase"/>
    <property type="match status" value="1"/>
</dbReference>
<evidence type="ECO:0000259" key="14">
    <source>
        <dbReference type="Pfam" id="PF10509"/>
    </source>
</evidence>
<evidence type="ECO:0000256" key="11">
    <source>
        <dbReference type="NCBIfam" id="TIGR00131"/>
    </source>
</evidence>
<keyword evidence="7" id="KW-0067">ATP-binding</keyword>
<dbReference type="GO" id="GO:0006012">
    <property type="term" value="P:galactose metabolic process"/>
    <property type="evidence" value="ECO:0007669"/>
    <property type="project" value="UniProtKB-UniRule"/>
</dbReference>
<evidence type="ECO:0000256" key="7">
    <source>
        <dbReference type="ARBA" id="ARBA00022840"/>
    </source>
</evidence>
<dbReference type="GO" id="GO:0005524">
    <property type="term" value="F:ATP binding"/>
    <property type="evidence" value="ECO:0007669"/>
    <property type="project" value="UniProtKB-UniRule"/>
</dbReference>
<evidence type="ECO:0000256" key="3">
    <source>
        <dbReference type="ARBA" id="ARBA00022679"/>
    </source>
</evidence>
<organism evidence="15 16">
    <name type="scientific">Lacibacter cauensis</name>
    <dbReference type="NCBI Taxonomy" id="510947"/>
    <lineage>
        <taxon>Bacteria</taxon>
        <taxon>Pseudomonadati</taxon>
        <taxon>Bacteroidota</taxon>
        <taxon>Chitinophagia</taxon>
        <taxon>Chitinophagales</taxon>
        <taxon>Chitinophagaceae</taxon>
        <taxon>Lacibacter</taxon>
    </lineage>
</organism>
<keyword evidence="4" id="KW-0479">Metal-binding</keyword>
<protein>
    <recommendedName>
        <fullName evidence="11">Galactokinase</fullName>
        <ecNumber evidence="11">2.7.1.6</ecNumber>
    </recommendedName>
</protein>
<keyword evidence="9" id="KW-0299">Galactose metabolism</keyword>
<dbReference type="AlphaFoldDB" id="A0A562SH69"/>
<evidence type="ECO:0000259" key="13">
    <source>
        <dbReference type="Pfam" id="PF08544"/>
    </source>
</evidence>
<dbReference type="EC" id="2.7.1.6" evidence="11"/>
<keyword evidence="3" id="KW-0808">Transferase</keyword>
<keyword evidence="10" id="KW-0119">Carbohydrate metabolism</keyword>
<keyword evidence="6 15" id="KW-0418">Kinase</keyword>
<dbReference type="Pfam" id="PF00288">
    <property type="entry name" value="GHMP_kinases_N"/>
    <property type="match status" value="1"/>
</dbReference>
<evidence type="ECO:0000259" key="12">
    <source>
        <dbReference type="Pfam" id="PF00288"/>
    </source>
</evidence>
<dbReference type="Gene3D" id="3.30.230.10">
    <property type="match status" value="1"/>
</dbReference>
<evidence type="ECO:0000313" key="16">
    <source>
        <dbReference type="Proteomes" id="UP000316167"/>
    </source>
</evidence>
<dbReference type="FunFam" id="3.30.230.10:FF:000017">
    <property type="entry name" value="Galactokinase"/>
    <property type="match status" value="1"/>
</dbReference>
<name>A0A562SH69_9BACT</name>
<dbReference type="InterPro" id="IPR000705">
    <property type="entry name" value="Galactokinase"/>
</dbReference>
<dbReference type="InterPro" id="IPR019741">
    <property type="entry name" value="Galactokinase_CS"/>
</dbReference>
<evidence type="ECO:0000256" key="5">
    <source>
        <dbReference type="ARBA" id="ARBA00022741"/>
    </source>
</evidence>
<dbReference type="PROSITE" id="PS00627">
    <property type="entry name" value="GHMP_KINASES_ATP"/>
    <property type="match status" value="1"/>
</dbReference>
<dbReference type="InterPro" id="IPR006204">
    <property type="entry name" value="GHMP_kinase_N_dom"/>
</dbReference>
<dbReference type="InterPro" id="IPR006206">
    <property type="entry name" value="Mevalonate/galactokinase"/>
</dbReference>
<keyword evidence="8" id="KW-0460">Magnesium</keyword>
<evidence type="ECO:0000256" key="10">
    <source>
        <dbReference type="ARBA" id="ARBA00023277"/>
    </source>
</evidence>
<dbReference type="PANTHER" id="PTHR10457:SF7">
    <property type="entry name" value="GALACTOKINASE-RELATED"/>
    <property type="match status" value="1"/>
</dbReference>
<sequence length="384" mass="42090">MMKQKLQEIFLEQYAVAPTVIVRSPGRVNIIGEHTDYNEGFVLPAAIDKAAYVAMSLRNDEEIHLTAADLNETFSTTVSALKPVGDVSWPNYILGAVAQFAKRGVKLPGFNAVLSSDVPMGAGLSSSAAVECATVFALNHLLQTNIDRVTMVGMAQKAEHEYAGVMCGIMDQFASMMGKKDHVIKLDCRSLAYEYVPFKLDGIKIVLLNTNVKHSLASSEYNTRRNECTQAVEWIQAHHPEVTSLRHATIAMLDEHVLPKDELIDKRSRFVVEEIDRLLTGCADLQRGDIAALGKKMFATHDGLSKMYAVSCKELDFLVDFVRNRPEVLGARMMGGGFGGCTINLVKEEAIDALIAAVKPAYEAATGLQLDYYIASIENGTEII</sequence>
<dbReference type="InterPro" id="IPR006203">
    <property type="entry name" value="GHMP_knse_ATP-bd_CS"/>
</dbReference>
<feature type="domain" description="Galactokinase N-terminal" evidence="14">
    <location>
        <begin position="10"/>
        <end position="56"/>
    </location>
</feature>
<dbReference type="RefSeq" id="WP_199758285.1">
    <property type="nucleotide sequence ID" value="NZ_VLLE01000005.1"/>
</dbReference>
<dbReference type="InterPro" id="IPR036554">
    <property type="entry name" value="GHMP_kinase_C_sf"/>
</dbReference>
<evidence type="ECO:0000256" key="8">
    <source>
        <dbReference type="ARBA" id="ARBA00022842"/>
    </source>
</evidence>
<keyword evidence="2" id="KW-0963">Cytoplasm</keyword>
<dbReference type="PROSITE" id="PS00106">
    <property type="entry name" value="GALACTOKINASE"/>
    <property type="match status" value="1"/>
</dbReference>
<evidence type="ECO:0000256" key="9">
    <source>
        <dbReference type="ARBA" id="ARBA00023144"/>
    </source>
</evidence>
<evidence type="ECO:0000256" key="1">
    <source>
        <dbReference type="ARBA" id="ARBA00006566"/>
    </source>
</evidence>
<evidence type="ECO:0000256" key="6">
    <source>
        <dbReference type="ARBA" id="ARBA00022777"/>
    </source>
</evidence>
<dbReference type="EMBL" id="VLLE01000005">
    <property type="protein sequence ID" value="TWI80609.1"/>
    <property type="molecule type" value="Genomic_DNA"/>
</dbReference>
<comment type="similarity">
    <text evidence="1">Belongs to the GHMP kinase family. GalK subfamily.</text>
</comment>
<keyword evidence="16" id="KW-1185">Reference proteome</keyword>